<dbReference type="GO" id="GO:0006508">
    <property type="term" value="P:proteolysis"/>
    <property type="evidence" value="ECO:0007669"/>
    <property type="project" value="UniProtKB-KW"/>
</dbReference>
<evidence type="ECO:0000256" key="3">
    <source>
        <dbReference type="ARBA" id="ARBA00022670"/>
    </source>
</evidence>
<feature type="domain" description="Peptidase S1" evidence="15">
    <location>
        <begin position="113"/>
        <end position="336"/>
    </location>
</feature>
<keyword evidence="2" id="KW-0964">Secreted</keyword>
<sequence length="338" mass="36503">MPNKSTINCILALRVLMAGLYTGTVSAVQSGGKTATFFSVDSGVHQGCFLAPTLLNACTDWVLGKAGGGSVGEERVTDLDFADNAVVFAESMEALIRALERLMAFPLEDDDKIINGYECPAHSQPWQAFLTTDNKRWCGAVLINEWWLVSAAHCYKPASSLIVHLGEHNLVQVEGTEQRIKVSKVFNHPGYSSWTIDNDIMLIKLQSPVQFNEYIQPIQLANNCAPAGSQCLVSGWGNLRTSGVQYPESLQCLDVPILSDTTCRKAYGNRVTDNMFCAGFMEGGKDSCQGDSGGPLVCDGVLQGIVSWGDGCAAKNAPGVYAKVCNYNTWVAEIIAKN</sequence>
<feature type="chain" id="PRO_5036446148" description="trypsin" evidence="14">
    <location>
        <begin position="28"/>
        <end position="338"/>
    </location>
</feature>
<dbReference type="InterPro" id="IPR043504">
    <property type="entry name" value="Peptidase_S1_PA_chymotrypsin"/>
</dbReference>
<dbReference type="PROSITE" id="PS00134">
    <property type="entry name" value="TRYPSIN_HIS"/>
    <property type="match status" value="1"/>
</dbReference>
<dbReference type="GO" id="GO:0005615">
    <property type="term" value="C:extracellular space"/>
    <property type="evidence" value="ECO:0007669"/>
    <property type="project" value="TreeGrafter"/>
</dbReference>
<dbReference type="InterPro" id="IPR001314">
    <property type="entry name" value="Peptidase_S1A"/>
</dbReference>
<dbReference type="InterPro" id="IPR009003">
    <property type="entry name" value="Peptidase_S1_PA"/>
</dbReference>
<evidence type="ECO:0000256" key="8">
    <source>
        <dbReference type="ARBA" id="ARBA00023145"/>
    </source>
</evidence>
<gene>
    <name evidence="16" type="primary">Prss1</name>
    <name evidence="16" type="ORF">GTO96_0006318</name>
</gene>
<comment type="catalytic activity">
    <reaction evidence="11">
        <text>Preferential cleavage: Arg-|-Xaa, Lys-|-Xaa.</text>
        <dbReference type="EC" id="3.4.21.4"/>
    </reaction>
</comment>
<evidence type="ECO:0000256" key="1">
    <source>
        <dbReference type="ARBA" id="ARBA00004239"/>
    </source>
</evidence>
<evidence type="ECO:0000313" key="17">
    <source>
        <dbReference type="Proteomes" id="UP000886611"/>
    </source>
</evidence>
<dbReference type="Gene3D" id="2.40.10.10">
    <property type="entry name" value="Trypsin-like serine proteases"/>
    <property type="match status" value="2"/>
</dbReference>
<dbReference type="EMBL" id="JAATIS010000094">
    <property type="protein sequence ID" value="KAG2470538.1"/>
    <property type="molecule type" value="Genomic_DNA"/>
</dbReference>
<dbReference type="PROSITE" id="PS50240">
    <property type="entry name" value="TRYPSIN_DOM"/>
    <property type="match status" value="1"/>
</dbReference>
<dbReference type="InterPro" id="IPR001254">
    <property type="entry name" value="Trypsin_dom"/>
</dbReference>
<dbReference type="Proteomes" id="UP000886611">
    <property type="component" value="Unassembled WGS sequence"/>
</dbReference>
<evidence type="ECO:0000256" key="11">
    <source>
        <dbReference type="ARBA" id="ARBA00036320"/>
    </source>
</evidence>
<dbReference type="EC" id="3.4.21.4" evidence="12"/>
<dbReference type="AlphaFoldDB" id="A0A8X7XKY9"/>
<dbReference type="PANTHER" id="PTHR24264">
    <property type="entry name" value="TRYPSIN-RELATED"/>
    <property type="match status" value="1"/>
</dbReference>
<dbReference type="PRINTS" id="PR00722">
    <property type="entry name" value="CHYMOTRYPSIN"/>
</dbReference>
<evidence type="ECO:0000256" key="2">
    <source>
        <dbReference type="ARBA" id="ARBA00022525"/>
    </source>
</evidence>
<keyword evidence="14" id="KW-0732">Signal</keyword>
<evidence type="ECO:0000256" key="6">
    <source>
        <dbReference type="ARBA" id="ARBA00022825"/>
    </source>
</evidence>
<evidence type="ECO:0000256" key="10">
    <source>
        <dbReference type="ARBA" id="ARBA00023180"/>
    </source>
</evidence>
<comment type="subcellular location">
    <subcellularLocation>
        <location evidence="1">Secreted</location>
        <location evidence="1">Extracellular space</location>
    </subcellularLocation>
</comment>
<feature type="non-terminal residue" evidence="16">
    <location>
        <position position="1"/>
    </location>
</feature>
<feature type="non-terminal residue" evidence="16">
    <location>
        <position position="338"/>
    </location>
</feature>
<dbReference type="PROSITE" id="PS00135">
    <property type="entry name" value="TRYPSIN_SER"/>
    <property type="match status" value="1"/>
</dbReference>
<evidence type="ECO:0000256" key="13">
    <source>
        <dbReference type="RuleBase" id="RU363034"/>
    </source>
</evidence>
<evidence type="ECO:0000256" key="5">
    <source>
        <dbReference type="ARBA" id="ARBA00022801"/>
    </source>
</evidence>
<dbReference type="Pfam" id="PF00089">
    <property type="entry name" value="Trypsin"/>
    <property type="match status" value="1"/>
</dbReference>
<dbReference type="SMART" id="SM00020">
    <property type="entry name" value="Tryp_SPc"/>
    <property type="match status" value="1"/>
</dbReference>
<keyword evidence="3 13" id="KW-0645">Protease</keyword>
<evidence type="ECO:0000256" key="12">
    <source>
        <dbReference type="ARBA" id="ARBA00038868"/>
    </source>
</evidence>
<dbReference type="InterPro" id="IPR050127">
    <property type="entry name" value="Serine_Proteases_S1"/>
</dbReference>
<protein>
    <recommendedName>
        <fullName evidence="12">trypsin</fullName>
        <ecNumber evidence="12">3.4.21.4</ecNumber>
    </recommendedName>
</protein>
<evidence type="ECO:0000259" key="15">
    <source>
        <dbReference type="PROSITE" id="PS50240"/>
    </source>
</evidence>
<proteinExistence type="predicted"/>
<dbReference type="GO" id="GO:0004252">
    <property type="term" value="F:serine-type endopeptidase activity"/>
    <property type="evidence" value="ECO:0007669"/>
    <property type="project" value="UniProtKB-EC"/>
</dbReference>
<evidence type="ECO:0000313" key="16">
    <source>
        <dbReference type="EMBL" id="KAG2470538.1"/>
    </source>
</evidence>
<keyword evidence="9" id="KW-1015">Disulfide bond</keyword>
<keyword evidence="17" id="KW-1185">Reference proteome</keyword>
<organism evidence="16 17">
    <name type="scientific">Polypterus senegalus</name>
    <name type="common">Senegal bichir</name>
    <dbReference type="NCBI Taxonomy" id="55291"/>
    <lineage>
        <taxon>Eukaryota</taxon>
        <taxon>Metazoa</taxon>
        <taxon>Chordata</taxon>
        <taxon>Craniata</taxon>
        <taxon>Vertebrata</taxon>
        <taxon>Euteleostomi</taxon>
        <taxon>Actinopterygii</taxon>
        <taxon>Polypteriformes</taxon>
        <taxon>Polypteridae</taxon>
        <taxon>Polypterus</taxon>
    </lineage>
</organism>
<keyword evidence="6 13" id="KW-0720">Serine protease</keyword>
<dbReference type="PANTHER" id="PTHR24264:SF68">
    <property type="entry name" value="TRYPSIN-3-LIKE"/>
    <property type="match status" value="1"/>
</dbReference>
<dbReference type="GO" id="GO:0007586">
    <property type="term" value="P:digestion"/>
    <property type="evidence" value="ECO:0007669"/>
    <property type="project" value="UniProtKB-KW"/>
</dbReference>
<keyword evidence="7" id="KW-0106">Calcium</keyword>
<evidence type="ECO:0000256" key="4">
    <source>
        <dbReference type="ARBA" id="ARBA00022757"/>
    </source>
</evidence>
<keyword evidence="10" id="KW-0325">Glycoprotein</keyword>
<evidence type="ECO:0000256" key="14">
    <source>
        <dbReference type="SAM" id="SignalP"/>
    </source>
</evidence>
<accession>A0A8X7XKY9</accession>
<keyword evidence="5 13" id="KW-0378">Hydrolase</keyword>
<dbReference type="InterPro" id="IPR018114">
    <property type="entry name" value="TRYPSIN_HIS"/>
</dbReference>
<keyword evidence="8" id="KW-0865">Zymogen</keyword>
<dbReference type="FunFam" id="2.40.10.10:FF:000008">
    <property type="entry name" value="Cationic trypsin"/>
    <property type="match status" value="1"/>
</dbReference>
<evidence type="ECO:0000256" key="7">
    <source>
        <dbReference type="ARBA" id="ARBA00022837"/>
    </source>
</evidence>
<evidence type="ECO:0000256" key="9">
    <source>
        <dbReference type="ARBA" id="ARBA00023157"/>
    </source>
</evidence>
<name>A0A8X7XKY9_POLSE</name>
<reference evidence="16 17" key="1">
    <citation type="journal article" date="2021" name="Cell">
        <title>Tracing the genetic footprints of vertebrate landing in non-teleost ray-finned fishes.</title>
        <authorList>
            <person name="Bi X."/>
            <person name="Wang K."/>
            <person name="Yang L."/>
            <person name="Pan H."/>
            <person name="Jiang H."/>
            <person name="Wei Q."/>
            <person name="Fang M."/>
            <person name="Yu H."/>
            <person name="Zhu C."/>
            <person name="Cai Y."/>
            <person name="He Y."/>
            <person name="Gan X."/>
            <person name="Zeng H."/>
            <person name="Yu D."/>
            <person name="Zhu Y."/>
            <person name="Jiang H."/>
            <person name="Qiu Q."/>
            <person name="Yang H."/>
            <person name="Zhang Y.E."/>
            <person name="Wang W."/>
            <person name="Zhu M."/>
            <person name="He S."/>
            <person name="Zhang G."/>
        </authorList>
    </citation>
    <scope>NUCLEOTIDE SEQUENCE [LARGE SCALE GENOMIC DNA]</scope>
    <source>
        <strain evidence="16">Bchr_013</strain>
    </source>
</reference>
<dbReference type="SUPFAM" id="SSF50494">
    <property type="entry name" value="Trypsin-like serine proteases"/>
    <property type="match status" value="1"/>
</dbReference>
<keyword evidence="4" id="KW-0222">Digestion</keyword>
<dbReference type="FunFam" id="2.40.10.10:FF:000013">
    <property type="entry name" value="Coagulation factor X"/>
    <property type="match status" value="1"/>
</dbReference>
<dbReference type="CDD" id="cd00190">
    <property type="entry name" value="Tryp_SPc"/>
    <property type="match status" value="1"/>
</dbReference>
<feature type="signal peptide" evidence="14">
    <location>
        <begin position="1"/>
        <end position="27"/>
    </location>
</feature>
<dbReference type="InterPro" id="IPR033116">
    <property type="entry name" value="TRYPSIN_SER"/>
</dbReference>
<comment type="caution">
    <text evidence="16">The sequence shown here is derived from an EMBL/GenBank/DDBJ whole genome shotgun (WGS) entry which is preliminary data.</text>
</comment>